<feature type="domain" description="EAL" evidence="2">
    <location>
        <begin position="524"/>
        <end position="777"/>
    </location>
</feature>
<keyword evidence="1" id="KW-1133">Transmembrane helix</keyword>
<name>A0A558QWZ9_9SPHN</name>
<feature type="transmembrane region" description="Helical" evidence="1">
    <location>
        <begin position="312"/>
        <end position="332"/>
    </location>
</feature>
<dbReference type="Pfam" id="PF05226">
    <property type="entry name" value="CHASE2"/>
    <property type="match status" value="1"/>
</dbReference>
<dbReference type="PANTHER" id="PTHR33121:SF79">
    <property type="entry name" value="CYCLIC DI-GMP PHOSPHODIESTERASE PDED-RELATED"/>
    <property type="match status" value="1"/>
</dbReference>
<dbReference type="EMBL" id="VNIM01000080">
    <property type="protein sequence ID" value="TVV71696.1"/>
    <property type="molecule type" value="Genomic_DNA"/>
</dbReference>
<evidence type="ECO:0000256" key="1">
    <source>
        <dbReference type="SAM" id="Phobius"/>
    </source>
</evidence>
<protein>
    <submittedName>
        <fullName evidence="3">EAL domain-containing protein</fullName>
    </submittedName>
</protein>
<dbReference type="PROSITE" id="PS50883">
    <property type="entry name" value="EAL"/>
    <property type="match status" value="1"/>
</dbReference>
<dbReference type="GO" id="GO:0071111">
    <property type="term" value="F:cyclic-guanylate-specific phosphodiesterase activity"/>
    <property type="evidence" value="ECO:0007669"/>
    <property type="project" value="InterPro"/>
</dbReference>
<accession>A0A558QWZ9</accession>
<feature type="transmembrane region" description="Helical" evidence="1">
    <location>
        <begin position="26"/>
        <end position="44"/>
    </location>
</feature>
<dbReference type="InterPro" id="IPR035919">
    <property type="entry name" value="EAL_sf"/>
</dbReference>
<dbReference type="SUPFAM" id="SSF141868">
    <property type="entry name" value="EAL domain-like"/>
    <property type="match status" value="1"/>
</dbReference>
<evidence type="ECO:0000313" key="3">
    <source>
        <dbReference type="EMBL" id="TVV71696.1"/>
    </source>
</evidence>
<reference evidence="3 4" key="1">
    <citation type="submission" date="2019-07" db="EMBL/GenBank/DDBJ databases">
        <title>Sphingomonas solaris sp. nov., isolated from a solar panel from Boston, Massachusetts.</title>
        <authorList>
            <person name="Tanner K."/>
            <person name="Pascual J."/>
            <person name="Mancuso C."/>
            <person name="Pereto J."/>
            <person name="Khalil A."/>
            <person name="Vilanova C."/>
        </authorList>
    </citation>
    <scope>NUCLEOTIDE SEQUENCE [LARGE SCALE GENOMIC DNA]</scope>
    <source>
        <strain evidence="3 4">R4DWN</strain>
    </source>
</reference>
<dbReference type="RefSeq" id="WP_145154214.1">
    <property type="nucleotide sequence ID" value="NZ_VNIM01000080.1"/>
</dbReference>
<dbReference type="AlphaFoldDB" id="A0A558QWZ9"/>
<dbReference type="Pfam" id="PF00563">
    <property type="entry name" value="EAL"/>
    <property type="match status" value="1"/>
</dbReference>
<dbReference type="InterPro" id="IPR001633">
    <property type="entry name" value="EAL_dom"/>
</dbReference>
<gene>
    <name evidence="3" type="ORF">FOY91_16110</name>
</gene>
<dbReference type="OrthoDB" id="7462471at2"/>
<dbReference type="InterPro" id="IPR043128">
    <property type="entry name" value="Rev_trsase/Diguanyl_cyclase"/>
</dbReference>
<dbReference type="Gene3D" id="3.20.20.450">
    <property type="entry name" value="EAL domain"/>
    <property type="match status" value="1"/>
</dbReference>
<dbReference type="InterPro" id="IPR007890">
    <property type="entry name" value="CHASE2"/>
</dbReference>
<keyword evidence="1" id="KW-0472">Membrane</keyword>
<evidence type="ECO:0000259" key="2">
    <source>
        <dbReference type="PROSITE" id="PS50883"/>
    </source>
</evidence>
<keyword evidence="4" id="KW-1185">Reference proteome</keyword>
<dbReference type="PANTHER" id="PTHR33121">
    <property type="entry name" value="CYCLIC DI-GMP PHOSPHODIESTERASE PDEF"/>
    <property type="match status" value="1"/>
</dbReference>
<proteinExistence type="predicted"/>
<dbReference type="SMART" id="SM01080">
    <property type="entry name" value="CHASE2"/>
    <property type="match status" value="1"/>
</dbReference>
<dbReference type="Proteomes" id="UP000318681">
    <property type="component" value="Unassembled WGS sequence"/>
</dbReference>
<organism evidence="3 4">
    <name type="scientific">Alterirhizorhabdus solaris</name>
    <dbReference type="NCBI Taxonomy" id="2529389"/>
    <lineage>
        <taxon>Bacteria</taxon>
        <taxon>Pseudomonadati</taxon>
        <taxon>Pseudomonadota</taxon>
        <taxon>Alphaproteobacteria</taxon>
        <taxon>Sphingomonadales</taxon>
        <taxon>Rhizorhabdaceae</taxon>
        <taxon>Alterirhizorhabdus</taxon>
    </lineage>
</organism>
<dbReference type="Gene3D" id="3.30.70.270">
    <property type="match status" value="1"/>
</dbReference>
<dbReference type="SMART" id="SM00052">
    <property type="entry name" value="EAL"/>
    <property type="match status" value="1"/>
</dbReference>
<keyword evidence="1" id="KW-0812">Transmembrane</keyword>
<dbReference type="InterPro" id="IPR050706">
    <property type="entry name" value="Cyclic-di-GMP_PDE-like"/>
</dbReference>
<dbReference type="CDD" id="cd01948">
    <property type="entry name" value="EAL"/>
    <property type="match status" value="1"/>
</dbReference>
<comment type="caution">
    <text evidence="3">The sequence shown here is derived from an EMBL/GenBank/DDBJ whole genome shotgun (WGS) entry which is preliminary data.</text>
</comment>
<evidence type="ECO:0000313" key="4">
    <source>
        <dbReference type="Proteomes" id="UP000318681"/>
    </source>
</evidence>
<sequence length="782" mass="82418">MPAPGNAGAAASTPGRRVPGRYRRGLTLAGAVAFAVILAVSGLGDGAEHTLASLRMAVGQVPASGRVAIVEIDAESLRALPRWPWPRRYYAAAVDRLAAAGAEAIAFDVDVSAASTAADDRIFATALHAAGGAVILPTFRQAGSHDSGRWIDSLPLPAFRRSSFLAAVNIFPDPDGAVRAYPRGVRIDGSARPSIAVMLVGGGGGDQRSFPIDYAIDPDTIPRISFIDLVSGRIDPATLRGKRVLIGATAIELGDRYAVPRHGIVPGVLIQALAAETLMRHGVPVSPGAVPAMLLALLVLIATSNRGRRMRAIVWVAAIVGLIAGAGMLHARGIDVEIVPALGLLLAAAAGRFAFTLLDELEQRRFVDRESGLPNRAALERAAPAYPDTVVTIARLDRFNEIAAALGGPGGAHIIAEIAGRIVRVLETPVYRIEPGVIGWLARPLDGDDAQHGHFAGLLAVIGQTLEVAGTRIDIRPTFGVAQPSDGAIDAQVAGALMAAQRARAKAAPWGRFMADDGQQERRQMALLGEFSEALASGAIWVAYQPKFGLAENRVIGAEALVRWRHPERGPIPPDDFIPLIETEGRARELTCHVLDHALADLSAWLPGRPDLVVAVNLSAMLLQEAGLKDLVGDALARHGVPPANLTLELTESAIIANAADAACRLAELRELGVKLSIDDYGTGQSTLSYLRQVPASELKIDKCFVRCIVDNPHDRLLVRSTIDLAHALDMTVVAEGVEDAACLDALRLIGCDVIQGWHTGKPMPADEFAATIGCTSSRLAA</sequence>
<feature type="transmembrane region" description="Helical" evidence="1">
    <location>
        <begin position="288"/>
        <end position="305"/>
    </location>
</feature>